<keyword evidence="6" id="KW-0408">Iron</keyword>
<evidence type="ECO:0000313" key="10">
    <source>
        <dbReference type="Proteomes" id="UP000229307"/>
    </source>
</evidence>
<keyword evidence="5" id="KW-0249">Electron transport</keyword>
<feature type="domain" description="4Fe-4S ferredoxin-type" evidence="8">
    <location>
        <begin position="210"/>
        <end position="239"/>
    </location>
</feature>
<keyword evidence="1" id="KW-0813">Transport</keyword>
<comment type="caution">
    <text evidence="9">The sequence shown here is derived from an EMBL/GenBank/DDBJ whole genome shotgun (WGS) entry which is preliminary data.</text>
</comment>
<evidence type="ECO:0000256" key="1">
    <source>
        <dbReference type="ARBA" id="ARBA00022448"/>
    </source>
</evidence>
<dbReference type="PROSITE" id="PS51379">
    <property type="entry name" value="4FE4S_FER_2"/>
    <property type="match status" value="2"/>
</dbReference>
<evidence type="ECO:0000259" key="8">
    <source>
        <dbReference type="PROSITE" id="PS51379"/>
    </source>
</evidence>
<reference evidence="10" key="1">
    <citation type="submission" date="2017-09" db="EMBL/GenBank/DDBJ databases">
        <title>Depth-based differentiation of microbial function through sediment-hosted aquifers and enrichment of novel symbionts in the deep terrestrial subsurface.</title>
        <authorList>
            <person name="Probst A.J."/>
            <person name="Ladd B."/>
            <person name="Jarett J.K."/>
            <person name="Geller-Mcgrath D.E."/>
            <person name="Sieber C.M.K."/>
            <person name="Emerson J.B."/>
            <person name="Anantharaman K."/>
            <person name="Thomas B.C."/>
            <person name="Malmstrom R."/>
            <person name="Stieglmeier M."/>
            <person name="Klingl A."/>
            <person name="Woyke T."/>
            <person name="Ryan C.M."/>
            <person name="Banfield J.F."/>
        </authorList>
    </citation>
    <scope>NUCLEOTIDE SEQUENCE [LARGE SCALE GENOMIC DNA]</scope>
</reference>
<dbReference type="GO" id="GO:0046872">
    <property type="term" value="F:metal ion binding"/>
    <property type="evidence" value="ECO:0007669"/>
    <property type="project" value="UniProtKB-KW"/>
</dbReference>
<evidence type="ECO:0000256" key="5">
    <source>
        <dbReference type="ARBA" id="ARBA00022982"/>
    </source>
</evidence>
<dbReference type="InterPro" id="IPR017900">
    <property type="entry name" value="4Fe4S_Fe_S_CS"/>
</dbReference>
<keyword evidence="3" id="KW-0479">Metal-binding</keyword>
<keyword evidence="2" id="KW-0004">4Fe-4S</keyword>
<evidence type="ECO:0000256" key="7">
    <source>
        <dbReference type="ARBA" id="ARBA00023014"/>
    </source>
</evidence>
<dbReference type="AlphaFoldDB" id="A0A2M7S4W5"/>
<evidence type="ECO:0000256" key="4">
    <source>
        <dbReference type="ARBA" id="ARBA00022737"/>
    </source>
</evidence>
<dbReference type="Pfam" id="PF04015">
    <property type="entry name" value="DUF362"/>
    <property type="match status" value="1"/>
</dbReference>
<gene>
    <name evidence="9" type="ORF">COY52_11905</name>
</gene>
<dbReference type="PANTHER" id="PTHR43687">
    <property type="entry name" value="ADENYLYLSULFATE REDUCTASE, BETA SUBUNIT"/>
    <property type="match status" value="1"/>
</dbReference>
<feature type="domain" description="4Fe-4S ferredoxin-type" evidence="8">
    <location>
        <begin position="179"/>
        <end position="208"/>
    </location>
</feature>
<organism evidence="9 10">
    <name type="scientific">Candidatus Desantisbacteria bacterium CG_4_10_14_0_8_um_filter_48_22</name>
    <dbReference type="NCBI Taxonomy" id="1974543"/>
    <lineage>
        <taxon>Bacteria</taxon>
        <taxon>Candidatus Desantisiibacteriota</taxon>
    </lineage>
</organism>
<dbReference type="Pfam" id="PF12838">
    <property type="entry name" value="Fer4_7"/>
    <property type="match status" value="1"/>
</dbReference>
<proteinExistence type="predicted"/>
<accession>A0A2M7S4W5</accession>
<dbReference type="Gene3D" id="3.30.70.20">
    <property type="match status" value="1"/>
</dbReference>
<name>A0A2M7S4W5_9BACT</name>
<sequence length="365" mass="40497">MPDAPIVYFADIAIEALEGNKTLPAKFKRMLKKFALAERVKDKSVGIKMHLGGGIGYTTVHPFFVRMLVDELRESGAKQIKVMDGDPGPGVVRGYTPQTLGCPIVSCFGESGRYTYREKIGFKHLDEAIFGGEAVDCDFFIDLSHVKGHGDCGFGGALKNIAMGTVPGETRGKLHSLEGGLKYDKSKCKFCLKCKESCRTDAIQPDKEKKIINFFLHNCTYCQHCEMICPEGAIKMEGRRFEDFSKGMALVTAAFLKKYKPENLLFINFLMNITVFCDCWGFSTASLVPDIGILGSSDIAAIDTASLDLIDKEKVLPKGLPPGRKLVEKGKHLFEKIHGKDPYLMLNYLSEAYPCSIKYNIEEIK</sequence>
<keyword evidence="7" id="KW-0411">Iron-sulfur</keyword>
<dbReference type="EMBL" id="PFMR01000329">
    <property type="protein sequence ID" value="PIZ14602.1"/>
    <property type="molecule type" value="Genomic_DNA"/>
</dbReference>
<dbReference type="GO" id="GO:0051539">
    <property type="term" value="F:4 iron, 4 sulfur cluster binding"/>
    <property type="evidence" value="ECO:0007669"/>
    <property type="project" value="UniProtKB-KW"/>
</dbReference>
<evidence type="ECO:0000256" key="6">
    <source>
        <dbReference type="ARBA" id="ARBA00023004"/>
    </source>
</evidence>
<dbReference type="InterPro" id="IPR007160">
    <property type="entry name" value="DUF362"/>
</dbReference>
<evidence type="ECO:0000256" key="3">
    <source>
        <dbReference type="ARBA" id="ARBA00022723"/>
    </source>
</evidence>
<dbReference type="Proteomes" id="UP000229307">
    <property type="component" value="Unassembled WGS sequence"/>
</dbReference>
<protein>
    <submittedName>
        <fullName evidence="9">4Fe-4S ferredoxin</fullName>
    </submittedName>
</protein>
<dbReference type="PROSITE" id="PS00198">
    <property type="entry name" value="4FE4S_FER_1"/>
    <property type="match status" value="1"/>
</dbReference>
<dbReference type="InterPro" id="IPR017896">
    <property type="entry name" value="4Fe4S_Fe-S-bd"/>
</dbReference>
<evidence type="ECO:0000256" key="2">
    <source>
        <dbReference type="ARBA" id="ARBA00022485"/>
    </source>
</evidence>
<dbReference type="InterPro" id="IPR050572">
    <property type="entry name" value="Fe-S_Ferredoxin"/>
</dbReference>
<keyword evidence="4" id="KW-0677">Repeat</keyword>
<dbReference type="SUPFAM" id="SSF54862">
    <property type="entry name" value="4Fe-4S ferredoxins"/>
    <property type="match status" value="1"/>
</dbReference>
<dbReference type="PANTHER" id="PTHR43687:SF6">
    <property type="entry name" value="L-ASPARTATE SEMIALDEHYDE SULFURTRANSFERASE IRON-SULFUR SUBUNIT"/>
    <property type="match status" value="1"/>
</dbReference>
<evidence type="ECO:0000313" key="9">
    <source>
        <dbReference type="EMBL" id="PIZ14602.1"/>
    </source>
</evidence>